<name>A0A158HTG3_9BURK</name>
<dbReference type="Gene3D" id="1.10.3720.10">
    <property type="entry name" value="MetI-like"/>
    <property type="match status" value="1"/>
</dbReference>
<feature type="transmembrane region" description="Helical" evidence="7">
    <location>
        <begin position="85"/>
        <end position="103"/>
    </location>
</feature>
<keyword evidence="4 7" id="KW-0812">Transmembrane</keyword>
<dbReference type="InterPro" id="IPR050366">
    <property type="entry name" value="BP-dependent_transpt_permease"/>
</dbReference>
<feature type="transmembrane region" description="Helical" evidence="7">
    <location>
        <begin position="243"/>
        <end position="265"/>
    </location>
</feature>
<evidence type="ECO:0000256" key="7">
    <source>
        <dbReference type="RuleBase" id="RU363032"/>
    </source>
</evidence>
<dbReference type="Proteomes" id="UP000054683">
    <property type="component" value="Unassembled WGS sequence"/>
</dbReference>
<dbReference type="SUPFAM" id="SSF161098">
    <property type="entry name" value="MetI-like"/>
    <property type="match status" value="1"/>
</dbReference>
<dbReference type="InterPro" id="IPR000515">
    <property type="entry name" value="MetI-like"/>
</dbReference>
<evidence type="ECO:0000313" key="9">
    <source>
        <dbReference type="EMBL" id="SAL47665.1"/>
    </source>
</evidence>
<evidence type="ECO:0000256" key="1">
    <source>
        <dbReference type="ARBA" id="ARBA00004651"/>
    </source>
</evidence>
<dbReference type="GO" id="GO:0005886">
    <property type="term" value="C:plasma membrane"/>
    <property type="evidence" value="ECO:0007669"/>
    <property type="project" value="UniProtKB-SubCell"/>
</dbReference>
<feature type="transmembrane region" description="Helical" evidence="7">
    <location>
        <begin position="169"/>
        <end position="193"/>
    </location>
</feature>
<evidence type="ECO:0000256" key="3">
    <source>
        <dbReference type="ARBA" id="ARBA00022475"/>
    </source>
</evidence>
<evidence type="ECO:0000256" key="2">
    <source>
        <dbReference type="ARBA" id="ARBA00022448"/>
    </source>
</evidence>
<keyword evidence="6 7" id="KW-0472">Membrane</keyword>
<protein>
    <submittedName>
        <fullName evidence="9">Binding-protein-dependent transport systems inner membrane component</fullName>
    </submittedName>
</protein>
<dbReference type="PROSITE" id="PS50928">
    <property type="entry name" value="ABC_TM1"/>
    <property type="match status" value="1"/>
</dbReference>
<keyword evidence="3" id="KW-1003">Cell membrane</keyword>
<accession>A0A158HTG3</accession>
<evidence type="ECO:0000256" key="5">
    <source>
        <dbReference type="ARBA" id="ARBA00022989"/>
    </source>
</evidence>
<keyword evidence="5 7" id="KW-1133">Transmembrane helix</keyword>
<evidence type="ECO:0000256" key="6">
    <source>
        <dbReference type="ARBA" id="ARBA00023136"/>
    </source>
</evidence>
<keyword evidence="2 7" id="KW-0813">Transport</keyword>
<sequence>MNRPANSSIHHPGTELYEMGLDEIVNDLAVPEPEPEPELAGPRPGVLKRLHRRFSVLGMIGLVMVVFWLTIAVIGPWIAPYKSGALSSVDVFAGSSRAFLLGTDYLGRDMLSRILYGTRYTVGLALAAALLASLIGTFFGLVAAVSGRWVDEILSRLFDALISIPSKVLALVVIAAFGSSIPMLMGVAALAYIPGAFRISRSLAVNVMTLEYVQVARARGEKLFYIARVEVLPNMIHPMLADFGLRFVFIVLLLSGLSFLGLGVQPPNADWGSLVRENIGGLAEGAPAVMMPAIAIATLTVGVNLLIDNLRRRGGRGQGAAQ</sequence>
<dbReference type="EMBL" id="FCOK02000035">
    <property type="protein sequence ID" value="SAL47665.1"/>
    <property type="molecule type" value="Genomic_DNA"/>
</dbReference>
<dbReference type="InterPro" id="IPR035906">
    <property type="entry name" value="MetI-like_sf"/>
</dbReference>
<feature type="transmembrane region" description="Helical" evidence="7">
    <location>
        <begin position="285"/>
        <end position="307"/>
    </location>
</feature>
<evidence type="ECO:0000259" key="8">
    <source>
        <dbReference type="PROSITE" id="PS50928"/>
    </source>
</evidence>
<evidence type="ECO:0000256" key="4">
    <source>
        <dbReference type="ARBA" id="ARBA00022692"/>
    </source>
</evidence>
<dbReference type="AlphaFoldDB" id="A0A158HTG3"/>
<dbReference type="CDD" id="cd06261">
    <property type="entry name" value="TM_PBP2"/>
    <property type="match status" value="1"/>
</dbReference>
<comment type="subcellular location">
    <subcellularLocation>
        <location evidence="1 7">Cell membrane</location>
        <topology evidence="1 7">Multi-pass membrane protein</topology>
    </subcellularLocation>
</comment>
<feature type="transmembrane region" description="Helical" evidence="7">
    <location>
        <begin position="56"/>
        <end position="79"/>
    </location>
</feature>
<proteinExistence type="inferred from homology"/>
<gene>
    <name evidence="9" type="ORF">AWB69_04795</name>
</gene>
<dbReference type="InterPro" id="IPR025966">
    <property type="entry name" value="OppC_N"/>
</dbReference>
<dbReference type="GO" id="GO:0055085">
    <property type="term" value="P:transmembrane transport"/>
    <property type="evidence" value="ECO:0007669"/>
    <property type="project" value="InterPro"/>
</dbReference>
<dbReference type="Pfam" id="PF12911">
    <property type="entry name" value="OppC_N"/>
    <property type="match status" value="1"/>
</dbReference>
<feature type="domain" description="ABC transmembrane type-1" evidence="8">
    <location>
        <begin position="118"/>
        <end position="307"/>
    </location>
</feature>
<dbReference type="RefSeq" id="WP_082913539.1">
    <property type="nucleotide sequence ID" value="NZ_FCOK02000035.1"/>
</dbReference>
<reference evidence="9 10" key="1">
    <citation type="submission" date="2016-01" db="EMBL/GenBank/DDBJ databases">
        <authorList>
            <person name="Oliw E.H."/>
        </authorList>
    </citation>
    <scope>NUCLEOTIDE SEQUENCE [LARGE SCALE GENOMIC DNA]</scope>
    <source>
        <strain evidence="9">LMG 27134</strain>
    </source>
</reference>
<organism evidence="9 10">
    <name type="scientific">Caballeronia udeis</name>
    <dbReference type="NCBI Taxonomy" id="1232866"/>
    <lineage>
        <taxon>Bacteria</taxon>
        <taxon>Pseudomonadati</taxon>
        <taxon>Pseudomonadota</taxon>
        <taxon>Betaproteobacteria</taxon>
        <taxon>Burkholderiales</taxon>
        <taxon>Burkholderiaceae</taxon>
        <taxon>Caballeronia</taxon>
    </lineage>
</organism>
<dbReference type="PANTHER" id="PTHR43386:SF25">
    <property type="entry name" value="PEPTIDE ABC TRANSPORTER PERMEASE PROTEIN"/>
    <property type="match status" value="1"/>
</dbReference>
<comment type="similarity">
    <text evidence="7">Belongs to the binding-protein-dependent transport system permease family.</text>
</comment>
<feature type="transmembrane region" description="Helical" evidence="7">
    <location>
        <begin position="124"/>
        <end position="149"/>
    </location>
</feature>
<evidence type="ECO:0000313" key="10">
    <source>
        <dbReference type="Proteomes" id="UP000054683"/>
    </source>
</evidence>
<dbReference type="Pfam" id="PF00528">
    <property type="entry name" value="BPD_transp_1"/>
    <property type="match status" value="1"/>
</dbReference>
<dbReference type="PANTHER" id="PTHR43386">
    <property type="entry name" value="OLIGOPEPTIDE TRANSPORT SYSTEM PERMEASE PROTEIN APPC"/>
    <property type="match status" value="1"/>
</dbReference>